<gene>
    <name evidence="2" type="ORF">B7P43_G10718</name>
</gene>
<name>A0A2J7RGZ2_9NEOP</name>
<dbReference type="InParanoid" id="A0A2J7RGZ2"/>
<sequence>MLHLKSPQRDFKLNALAPIFSQPPVLSGEREREKEERKKERKKERKSIDYKKVPRLCPLVLLVRVK</sequence>
<organism evidence="2 3">
    <name type="scientific">Cryptotermes secundus</name>
    <dbReference type="NCBI Taxonomy" id="105785"/>
    <lineage>
        <taxon>Eukaryota</taxon>
        <taxon>Metazoa</taxon>
        <taxon>Ecdysozoa</taxon>
        <taxon>Arthropoda</taxon>
        <taxon>Hexapoda</taxon>
        <taxon>Insecta</taxon>
        <taxon>Pterygota</taxon>
        <taxon>Neoptera</taxon>
        <taxon>Polyneoptera</taxon>
        <taxon>Dictyoptera</taxon>
        <taxon>Blattodea</taxon>
        <taxon>Blattoidea</taxon>
        <taxon>Termitoidae</taxon>
        <taxon>Kalotermitidae</taxon>
        <taxon>Cryptotermitinae</taxon>
        <taxon>Cryptotermes</taxon>
    </lineage>
</organism>
<dbReference type="AlphaFoldDB" id="A0A2J7RGZ2"/>
<evidence type="ECO:0000313" key="2">
    <source>
        <dbReference type="EMBL" id="PNF40099.1"/>
    </source>
</evidence>
<protein>
    <submittedName>
        <fullName evidence="2">Uncharacterized protein</fullName>
    </submittedName>
</protein>
<reference evidence="2 3" key="1">
    <citation type="submission" date="2017-12" db="EMBL/GenBank/DDBJ databases">
        <title>Hemimetabolous genomes reveal molecular basis of termite eusociality.</title>
        <authorList>
            <person name="Harrison M.C."/>
            <person name="Jongepier E."/>
            <person name="Robertson H.M."/>
            <person name="Arning N."/>
            <person name="Bitard-Feildel T."/>
            <person name="Chao H."/>
            <person name="Childers C.P."/>
            <person name="Dinh H."/>
            <person name="Doddapaneni H."/>
            <person name="Dugan S."/>
            <person name="Gowin J."/>
            <person name="Greiner C."/>
            <person name="Han Y."/>
            <person name="Hu H."/>
            <person name="Hughes D.S.T."/>
            <person name="Huylmans A.-K."/>
            <person name="Kemena C."/>
            <person name="Kremer L.P.M."/>
            <person name="Lee S.L."/>
            <person name="Lopez-Ezquerra A."/>
            <person name="Mallet L."/>
            <person name="Monroy-Kuhn J.M."/>
            <person name="Moser A."/>
            <person name="Murali S.C."/>
            <person name="Muzny D.M."/>
            <person name="Otani S."/>
            <person name="Piulachs M.-D."/>
            <person name="Poelchau M."/>
            <person name="Qu J."/>
            <person name="Schaub F."/>
            <person name="Wada-Katsumata A."/>
            <person name="Worley K.C."/>
            <person name="Xie Q."/>
            <person name="Ylla G."/>
            <person name="Poulsen M."/>
            <person name="Gibbs R.A."/>
            <person name="Schal C."/>
            <person name="Richards S."/>
            <person name="Belles X."/>
            <person name="Korb J."/>
            <person name="Bornberg-Bauer E."/>
        </authorList>
    </citation>
    <scope>NUCLEOTIDE SEQUENCE [LARGE SCALE GENOMIC DNA]</scope>
    <source>
        <tissue evidence="2">Whole body</tissue>
    </source>
</reference>
<keyword evidence="3" id="KW-1185">Reference proteome</keyword>
<feature type="region of interest" description="Disordered" evidence="1">
    <location>
        <begin position="24"/>
        <end position="47"/>
    </location>
</feature>
<feature type="compositionally biased region" description="Basic and acidic residues" evidence="1">
    <location>
        <begin position="28"/>
        <end position="38"/>
    </location>
</feature>
<comment type="caution">
    <text evidence="2">The sequence shown here is derived from an EMBL/GenBank/DDBJ whole genome shotgun (WGS) entry which is preliminary data.</text>
</comment>
<evidence type="ECO:0000256" key="1">
    <source>
        <dbReference type="SAM" id="MobiDB-lite"/>
    </source>
</evidence>
<accession>A0A2J7RGZ2</accession>
<dbReference type="Proteomes" id="UP000235965">
    <property type="component" value="Unassembled WGS sequence"/>
</dbReference>
<proteinExistence type="predicted"/>
<dbReference type="EMBL" id="NEVH01003750">
    <property type="protein sequence ID" value="PNF40099.1"/>
    <property type="molecule type" value="Genomic_DNA"/>
</dbReference>
<evidence type="ECO:0000313" key="3">
    <source>
        <dbReference type="Proteomes" id="UP000235965"/>
    </source>
</evidence>